<feature type="domain" description="Gfo/Idh/MocA-like oxidoreductase C-terminal" evidence="4">
    <location>
        <begin position="143"/>
        <end position="346"/>
    </location>
</feature>
<dbReference type="InterPro" id="IPR036291">
    <property type="entry name" value="NAD(P)-bd_dom_sf"/>
</dbReference>
<feature type="domain" description="Gfo/Idh/MocA-like oxidoreductase N-terminal" evidence="3">
    <location>
        <begin position="5"/>
        <end position="124"/>
    </location>
</feature>
<evidence type="ECO:0000259" key="3">
    <source>
        <dbReference type="Pfam" id="PF01408"/>
    </source>
</evidence>
<dbReference type="InterPro" id="IPR000683">
    <property type="entry name" value="Gfo/Idh/MocA-like_OxRdtase_N"/>
</dbReference>
<dbReference type="AlphaFoldDB" id="A0A285X6A4"/>
<evidence type="ECO:0000313" key="6">
    <source>
        <dbReference type="Proteomes" id="UP000219193"/>
    </source>
</evidence>
<evidence type="ECO:0000313" key="5">
    <source>
        <dbReference type="EMBL" id="SOC80852.1"/>
    </source>
</evidence>
<dbReference type="EMBL" id="OCMF01000003">
    <property type="protein sequence ID" value="SOC80852.1"/>
    <property type="molecule type" value="Genomic_DNA"/>
</dbReference>
<dbReference type="Gene3D" id="3.30.360.10">
    <property type="entry name" value="Dihydrodipicolinate Reductase, domain 2"/>
    <property type="match status" value="1"/>
</dbReference>
<name>A0A285X6A4_9FLAO</name>
<dbReference type="Proteomes" id="UP000219193">
    <property type="component" value="Unassembled WGS sequence"/>
</dbReference>
<gene>
    <name evidence="5" type="ORF">SAMN06296241_2415</name>
</gene>
<dbReference type="Pfam" id="PF01408">
    <property type="entry name" value="GFO_IDH_MocA"/>
    <property type="match status" value="1"/>
</dbReference>
<dbReference type="GO" id="GO:0016491">
    <property type="term" value="F:oxidoreductase activity"/>
    <property type="evidence" value="ECO:0007669"/>
    <property type="project" value="UniProtKB-KW"/>
</dbReference>
<dbReference type="GO" id="GO:0000166">
    <property type="term" value="F:nucleotide binding"/>
    <property type="evidence" value="ECO:0007669"/>
    <property type="project" value="InterPro"/>
</dbReference>
<keyword evidence="2" id="KW-0560">Oxidoreductase</keyword>
<proteinExistence type="inferred from homology"/>
<organism evidence="5 6">
    <name type="scientific">Salinimicrobium sediminis</name>
    <dbReference type="NCBI Taxonomy" id="1343891"/>
    <lineage>
        <taxon>Bacteria</taxon>
        <taxon>Pseudomonadati</taxon>
        <taxon>Bacteroidota</taxon>
        <taxon>Flavobacteriia</taxon>
        <taxon>Flavobacteriales</taxon>
        <taxon>Flavobacteriaceae</taxon>
        <taxon>Salinimicrobium</taxon>
    </lineage>
</organism>
<reference evidence="6" key="1">
    <citation type="submission" date="2017-09" db="EMBL/GenBank/DDBJ databases">
        <authorList>
            <person name="Varghese N."/>
            <person name="Submissions S."/>
        </authorList>
    </citation>
    <scope>NUCLEOTIDE SEQUENCE [LARGE SCALE GENOMIC DNA]</scope>
    <source>
        <strain evidence="6">CGMCC 1.12641</strain>
    </source>
</reference>
<dbReference type="InterPro" id="IPR004104">
    <property type="entry name" value="Gfo/Idh/MocA-like_OxRdtase_C"/>
</dbReference>
<evidence type="ECO:0000259" key="4">
    <source>
        <dbReference type="Pfam" id="PF02894"/>
    </source>
</evidence>
<accession>A0A285X6A4</accession>
<dbReference type="InterPro" id="IPR051317">
    <property type="entry name" value="Gfo/Idh/MocA_oxidoreduct"/>
</dbReference>
<evidence type="ECO:0000256" key="1">
    <source>
        <dbReference type="ARBA" id="ARBA00010928"/>
    </source>
</evidence>
<protein>
    <submittedName>
        <fullName evidence="5">Predicted dehydrogenase</fullName>
    </submittedName>
</protein>
<dbReference type="PANTHER" id="PTHR43708">
    <property type="entry name" value="CONSERVED EXPRESSED OXIDOREDUCTASE (EUROFUNG)"/>
    <property type="match status" value="1"/>
</dbReference>
<dbReference type="RefSeq" id="WP_097056630.1">
    <property type="nucleotide sequence ID" value="NZ_OCMF01000003.1"/>
</dbReference>
<dbReference type="Gene3D" id="3.40.50.720">
    <property type="entry name" value="NAD(P)-binding Rossmann-like Domain"/>
    <property type="match status" value="1"/>
</dbReference>
<evidence type="ECO:0000256" key="2">
    <source>
        <dbReference type="ARBA" id="ARBA00023002"/>
    </source>
</evidence>
<keyword evidence="6" id="KW-1185">Reference proteome</keyword>
<dbReference type="SUPFAM" id="SSF51735">
    <property type="entry name" value="NAD(P)-binding Rossmann-fold domains"/>
    <property type="match status" value="1"/>
</dbReference>
<comment type="similarity">
    <text evidence="1">Belongs to the Gfo/Idh/MocA family.</text>
</comment>
<dbReference type="OrthoDB" id="9815825at2"/>
<sequence length="348" mass="39598">MKQLHTAFVGYGSGGRIYNAPILSSVSGFRVTKILTSSPHNIKAALQDFPEAEVVSNLVEILEDSEIRLVILVLPNHLHYSFAKQILEAGKHLLVEKPFTPHVREANELIRLAHQNNLVLSINHNRRWDSDFRTVERIVKSSLLGRLVEYEAHFDRFRNEIKPGWKEKQELAGSGILYDLGSHLIDQALHLFGLPKEVFADIRMQRDHASVPDNFELLLFYPQIKVTLKAGTLVKEKGPTFTLHGTKGSYVKYGADVQEEALKKGQLPKDFSDWGREPEEIWGKLNTLDKKEFYKSEPGDYRVVYQNLFDAITSGAELEVKPEQARDVIKIIEAAQQSQDERRVVTFG</sequence>
<dbReference type="PANTHER" id="PTHR43708:SF5">
    <property type="entry name" value="CONSERVED EXPRESSED OXIDOREDUCTASE (EUROFUNG)-RELATED"/>
    <property type="match status" value="1"/>
</dbReference>
<dbReference type="Pfam" id="PF02894">
    <property type="entry name" value="GFO_IDH_MocA_C"/>
    <property type="match status" value="1"/>
</dbReference>